<evidence type="ECO:0000313" key="2">
    <source>
        <dbReference type="EMBL" id="BCJ26362.1"/>
    </source>
</evidence>
<sequence>MTQQSAGAAGTDADPVEVAVAIDVGGTAMKCAVVDGAGTVRHTERHDTDADRGPDAVVAAIGDVAAGLADTARARGLTPRAVGLVVPGVVDEVRRVAGYSANIGWRDVPFGELIDARTGLTTALGHDVRAGAVAEARLGAGAGSDNVLFVAIGTGIAAGHVLSGVPYPGAHGAPSELGHVQVVCTDGPRCGCGRYGCLEAVASASAVARRYGEAGGDRVAAAEVVRRAVAGEERAGRVWRQTIELLADGLITAIRLLDPEVIVLGGGLAEAGAALLDPLHAAIMERLAFQTMPRLVAAALGDQAGCIGAALLALDRFHAGFAVGSATGT</sequence>
<protein>
    <submittedName>
        <fullName evidence="2">Sugar kinase</fullName>
    </submittedName>
</protein>
<gene>
    <name evidence="2" type="ORF">Asera_04700</name>
</gene>
<organism evidence="2 3">
    <name type="scientific">Actinocatenispora sera</name>
    <dbReference type="NCBI Taxonomy" id="390989"/>
    <lineage>
        <taxon>Bacteria</taxon>
        <taxon>Bacillati</taxon>
        <taxon>Actinomycetota</taxon>
        <taxon>Actinomycetes</taxon>
        <taxon>Micromonosporales</taxon>
        <taxon>Micromonosporaceae</taxon>
        <taxon>Actinocatenispora</taxon>
    </lineage>
</organism>
<dbReference type="Pfam" id="PF00480">
    <property type="entry name" value="ROK"/>
    <property type="match status" value="1"/>
</dbReference>
<dbReference type="PANTHER" id="PTHR18964:SF149">
    <property type="entry name" value="BIFUNCTIONAL UDP-N-ACETYLGLUCOSAMINE 2-EPIMERASE_N-ACETYLMANNOSAMINE KINASE"/>
    <property type="match status" value="1"/>
</dbReference>
<dbReference type="KEGG" id="aser:Asera_04700"/>
<comment type="similarity">
    <text evidence="1">Belongs to the ROK (NagC/XylR) family.</text>
</comment>
<evidence type="ECO:0000313" key="3">
    <source>
        <dbReference type="Proteomes" id="UP000680750"/>
    </source>
</evidence>
<dbReference type="Proteomes" id="UP000680750">
    <property type="component" value="Chromosome"/>
</dbReference>
<dbReference type="EMBL" id="AP023354">
    <property type="protein sequence ID" value="BCJ26362.1"/>
    <property type="molecule type" value="Genomic_DNA"/>
</dbReference>
<dbReference type="GO" id="GO:0016301">
    <property type="term" value="F:kinase activity"/>
    <property type="evidence" value="ECO:0007669"/>
    <property type="project" value="UniProtKB-KW"/>
</dbReference>
<dbReference type="SUPFAM" id="SSF53067">
    <property type="entry name" value="Actin-like ATPase domain"/>
    <property type="match status" value="1"/>
</dbReference>
<keyword evidence="3" id="KW-1185">Reference proteome</keyword>
<dbReference type="InterPro" id="IPR000600">
    <property type="entry name" value="ROK"/>
</dbReference>
<accession>A0A810KV64</accession>
<dbReference type="InterPro" id="IPR043129">
    <property type="entry name" value="ATPase_NBD"/>
</dbReference>
<dbReference type="OrthoDB" id="9815677at2"/>
<proteinExistence type="inferred from homology"/>
<name>A0A810KV64_9ACTN</name>
<dbReference type="RefSeq" id="WP_051802366.1">
    <property type="nucleotide sequence ID" value="NZ_AP023354.1"/>
</dbReference>
<dbReference type="Gene3D" id="3.30.420.40">
    <property type="match status" value="2"/>
</dbReference>
<keyword evidence="2" id="KW-0418">Kinase</keyword>
<dbReference type="PANTHER" id="PTHR18964">
    <property type="entry name" value="ROK (REPRESSOR, ORF, KINASE) FAMILY"/>
    <property type="match status" value="1"/>
</dbReference>
<dbReference type="AlphaFoldDB" id="A0A810KV64"/>
<keyword evidence="2" id="KW-0808">Transferase</keyword>
<reference evidence="2" key="1">
    <citation type="submission" date="2020-08" db="EMBL/GenBank/DDBJ databases">
        <title>Whole genome shotgun sequence of Actinocatenispora sera NBRC 101916.</title>
        <authorList>
            <person name="Komaki H."/>
            <person name="Tamura T."/>
        </authorList>
    </citation>
    <scope>NUCLEOTIDE SEQUENCE</scope>
    <source>
        <strain evidence="2">NBRC 101916</strain>
    </source>
</reference>
<evidence type="ECO:0000256" key="1">
    <source>
        <dbReference type="ARBA" id="ARBA00006479"/>
    </source>
</evidence>